<sequence>MRRLIWSYGEKRLNRLFPYIKIKILLPDNGQEGFVFRIAPM</sequence>
<comment type="caution">
    <text evidence="1">The sequence shown here is derived from an EMBL/GenBank/DDBJ whole genome shotgun (WGS) entry which is preliminary data.</text>
</comment>
<dbReference type="EMBL" id="AAYH02000027">
    <property type="protein sequence ID" value="EDO56246.1"/>
    <property type="molecule type" value="Genomic_DNA"/>
</dbReference>
<dbReference type="Proteomes" id="UP000004110">
    <property type="component" value="Unassembled WGS sequence"/>
</dbReference>
<keyword evidence="2" id="KW-1185">Reference proteome</keyword>
<reference evidence="1" key="2">
    <citation type="submission" date="2013-11" db="EMBL/GenBank/DDBJ databases">
        <title>Draft genome sequence of Bacteroides uniformis (ATCC 8492).</title>
        <authorList>
            <person name="Sudarsanam P."/>
            <person name="Ley R."/>
            <person name="Guruge J."/>
            <person name="Turnbaugh P.J."/>
            <person name="Mahowald M."/>
            <person name="Liep D."/>
            <person name="Gordon J."/>
        </authorList>
    </citation>
    <scope>NUCLEOTIDE SEQUENCE</scope>
    <source>
        <strain evidence="1">ATCC 8492</strain>
    </source>
</reference>
<dbReference type="AlphaFoldDB" id="A0ABC9NHQ7"/>
<organism evidence="1 2">
    <name type="scientific">Bacteroides uniformis (strain ATCC 8492 / DSM 6597 / CCUG 4942 / CIP 103695 / JCM 5828 / KCTC 5204 / NCTC 13054 / VPI 0061)</name>
    <dbReference type="NCBI Taxonomy" id="411479"/>
    <lineage>
        <taxon>Bacteria</taxon>
        <taxon>Pseudomonadati</taxon>
        <taxon>Bacteroidota</taxon>
        <taxon>Bacteroidia</taxon>
        <taxon>Bacteroidales</taxon>
        <taxon>Bacteroidaceae</taxon>
        <taxon>Bacteroides</taxon>
    </lineage>
</organism>
<evidence type="ECO:0000313" key="1">
    <source>
        <dbReference type="EMBL" id="EDO56246.1"/>
    </source>
</evidence>
<evidence type="ECO:0000313" key="2">
    <source>
        <dbReference type="Proteomes" id="UP000004110"/>
    </source>
</evidence>
<reference evidence="1" key="1">
    <citation type="submission" date="2007-06" db="EMBL/GenBank/DDBJ databases">
        <authorList>
            <person name="Fulton L."/>
            <person name="Clifton S."/>
            <person name="Fulton B."/>
            <person name="Xu J."/>
            <person name="Minx P."/>
            <person name="Pepin K.H."/>
            <person name="Johnson M."/>
            <person name="Thiruvilangam P."/>
            <person name="Bhonagiri V."/>
            <person name="Nash W.E."/>
            <person name="Mardis E.R."/>
            <person name="Wilson R.K."/>
        </authorList>
    </citation>
    <scope>NUCLEOTIDE SEQUENCE [LARGE SCALE GENOMIC DNA]</scope>
    <source>
        <strain evidence="1">ATCC 8492</strain>
    </source>
</reference>
<protein>
    <submittedName>
        <fullName evidence="1">Uncharacterized protein</fullName>
    </submittedName>
</protein>
<accession>A0ABC9NHQ7</accession>
<name>A0ABC9NHQ7_BACUC</name>
<proteinExistence type="predicted"/>
<gene>
    <name evidence="1" type="ORF">BACUNI_00084</name>
</gene>